<keyword evidence="5" id="KW-0539">Nucleus</keyword>
<dbReference type="PANTHER" id="PTHR24411">
    <property type="entry name" value="NUCLEAR FACTOR ERYTHROID 2-RELATED FACTOR"/>
    <property type="match status" value="1"/>
</dbReference>
<evidence type="ECO:0000313" key="8">
    <source>
        <dbReference type="Proteomes" id="UP000580250"/>
    </source>
</evidence>
<dbReference type="GO" id="GO:0005634">
    <property type="term" value="C:nucleus"/>
    <property type="evidence" value="ECO:0007669"/>
    <property type="project" value="TreeGrafter"/>
</dbReference>
<feature type="domain" description="BZIP" evidence="6">
    <location>
        <begin position="27"/>
        <end position="42"/>
    </location>
</feature>
<dbReference type="InterPro" id="IPR004826">
    <property type="entry name" value="bZIP_Maf"/>
</dbReference>
<dbReference type="GO" id="GO:0000978">
    <property type="term" value="F:RNA polymerase II cis-regulatory region sequence-specific DNA binding"/>
    <property type="evidence" value="ECO:0007669"/>
    <property type="project" value="InterPro"/>
</dbReference>
<dbReference type="AlphaFoldDB" id="A0A6V7XIB3"/>
<dbReference type="SUPFAM" id="SSF47454">
    <property type="entry name" value="A DNA-binding domain in eukaryotic transcription factors"/>
    <property type="match status" value="1"/>
</dbReference>
<keyword evidence="3" id="KW-0010">Activator</keyword>
<keyword evidence="2" id="KW-0238">DNA-binding</keyword>
<evidence type="ECO:0000256" key="1">
    <source>
        <dbReference type="ARBA" id="ARBA00023015"/>
    </source>
</evidence>
<evidence type="ECO:0000256" key="5">
    <source>
        <dbReference type="ARBA" id="ARBA00023242"/>
    </source>
</evidence>
<evidence type="ECO:0000256" key="4">
    <source>
        <dbReference type="ARBA" id="ARBA00023163"/>
    </source>
</evidence>
<organism evidence="7 8">
    <name type="scientific">Meloidogyne enterolobii</name>
    <name type="common">Root-knot nematode worm</name>
    <name type="synonym">Meloidogyne mayaguensis</name>
    <dbReference type="NCBI Taxonomy" id="390850"/>
    <lineage>
        <taxon>Eukaryota</taxon>
        <taxon>Metazoa</taxon>
        <taxon>Ecdysozoa</taxon>
        <taxon>Nematoda</taxon>
        <taxon>Chromadorea</taxon>
        <taxon>Rhabditida</taxon>
        <taxon>Tylenchina</taxon>
        <taxon>Tylenchomorpha</taxon>
        <taxon>Tylenchoidea</taxon>
        <taxon>Meloidogynidae</taxon>
        <taxon>Meloidogyninae</taxon>
        <taxon>Meloidogyne</taxon>
    </lineage>
</organism>
<dbReference type="Pfam" id="PF03131">
    <property type="entry name" value="bZIP_Maf"/>
    <property type="match status" value="1"/>
</dbReference>
<dbReference type="PROSITE" id="PS00036">
    <property type="entry name" value="BZIP_BASIC"/>
    <property type="match status" value="1"/>
</dbReference>
<gene>
    <name evidence="7" type="ORF">MENT_LOCUS52477</name>
</gene>
<dbReference type="Gene3D" id="1.10.880.10">
    <property type="entry name" value="Transcription factor, Skn-1-like, DNA-binding domain"/>
    <property type="match status" value="1"/>
</dbReference>
<dbReference type="InterPro" id="IPR004827">
    <property type="entry name" value="bZIP"/>
</dbReference>
<dbReference type="Proteomes" id="UP000580250">
    <property type="component" value="Unassembled WGS sequence"/>
</dbReference>
<evidence type="ECO:0000259" key="6">
    <source>
        <dbReference type="PROSITE" id="PS00036"/>
    </source>
</evidence>
<keyword evidence="4" id="KW-0804">Transcription</keyword>
<dbReference type="InterPro" id="IPR008917">
    <property type="entry name" value="TF_DNA-bd_sf"/>
</dbReference>
<name>A0A6V7XIB3_MELEN</name>
<comment type="caution">
    <text evidence="7">The sequence shown here is derived from an EMBL/GenBank/DDBJ whole genome shotgun (WGS) entry which is preliminary data.</text>
</comment>
<dbReference type="OrthoDB" id="7458135at2759"/>
<protein>
    <recommendedName>
        <fullName evidence="6">BZIP domain-containing protein</fullName>
    </recommendedName>
</protein>
<keyword evidence="1" id="KW-0805">Transcription regulation</keyword>
<proteinExistence type="predicted"/>
<dbReference type="GO" id="GO:0000981">
    <property type="term" value="F:DNA-binding transcription factor activity, RNA polymerase II-specific"/>
    <property type="evidence" value="ECO:0007669"/>
    <property type="project" value="TreeGrafter"/>
</dbReference>
<accession>A0A6V7XIB3</accession>
<sequence length="113" mass="13523">MSYRDYSSLMQDVRLTSQQKALIKKIRRRGRNKLAARKCRDRRLKNEARFDGEVVFDEYIEDEEDWDEDIDVVDVDDLSIVNKWRNVSKSKFSNEGNDFEKQFGENKVNIKLK</sequence>
<evidence type="ECO:0000313" key="7">
    <source>
        <dbReference type="EMBL" id="CAD2199109.1"/>
    </source>
</evidence>
<evidence type="ECO:0000256" key="2">
    <source>
        <dbReference type="ARBA" id="ARBA00023125"/>
    </source>
</evidence>
<dbReference type="EMBL" id="CAJEWN010001648">
    <property type="protein sequence ID" value="CAD2199109.1"/>
    <property type="molecule type" value="Genomic_DNA"/>
</dbReference>
<reference evidence="7 8" key="1">
    <citation type="submission" date="2020-08" db="EMBL/GenBank/DDBJ databases">
        <authorList>
            <person name="Koutsovoulos G."/>
            <person name="Danchin GJ E."/>
        </authorList>
    </citation>
    <scope>NUCLEOTIDE SEQUENCE [LARGE SCALE GENOMIC DNA]</scope>
</reference>
<dbReference type="InterPro" id="IPR047167">
    <property type="entry name" value="NFE2-like"/>
</dbReference>
<dbReference type="PANTHER" id="PTHR24411:SF55">
    <property type="entry name" value="SEGMENTATION PROTEIN CAP'N'COLLAR"/>
    <property type="match status" value="1"/>
</dbReference>
<evidence type="ECO:0000256" key="3">
    <source>
        <dbReference type="ARBA" id="ARBA00023159"/>
    </source>
</evidence>